<evidence type="ECO:0000256" key="1">
    <source>
        <dbReference type="ARBA" id="ARBA00022490"/>
    </source>
</evidence>
<dbReference type="AlphaFoldDB" id="A0A0R3XC77"/>
<keyword evidence="2 4" id="KW-0493">Microtubule</keyword>
<evidence type="ECO:0000259" key="5">
    <source>
        <dbReference type="Pfam" id="PF17681"/>
    </source>
</evidence>
<dbReference type="GO" id="GO:0031122">
    <property type="term" value="P:cytoplasmic microtubule organization"/>
    <property type="evidence" value="ECO:0007669"/>
    <property type="project" value="TreeGrafter"/>
</dbReference>
<comment type="subcellular location">
    <subcellularLocation>
        <location evidence="4">Cytoplasm</location>
        <location evidence="4">Cytoskeleton</location>
        <location evidence="4">Microtubule organizing center</location>
    </subcellularLocation>
</comment>
<keyword evidence="1 4" id="KW-0963">Cytoplasm</keyword>
<dbReference type="Proteomes" id="UP000274429">
    <property type="component" value="Unassembled WGS sequence"/>
</dbReference>
<keyword evidence="3 4" id="KW-0206">Cytoskeleton</keyword>
<reference evidence="8" key="1">
    <citation type="submission" date="2017-02" db="UniProtKB">
        <authorList>
            <consortium name="WormBaseParasite"/>
        </authorList>
    </citation>
    <scope>IDENTIFICATION</scope>
</reference>
<evidence type="ECO:0000256" key="4">
    <source>
        <dbReference type="RuleBase" id="RU363050"/>
    </source>
</evidence>
<accession>A0A0R3XC77</accession>
<dbReference type="OrthoDB" id="775571at2759"/>
<gene>
    <name evidence="6" type="ORF">TTAC_LOCUS11139</name>
</gene>
<dbReference type="GO" id="GO:0000930">
    <property type="term" value="C:gamma-tubulin complex"/>
    <property type="evidence" value="ECO:0007669"/>
    <property type="project" value="TreeGrafter"/>
</dbReference>
<feature type="domain" description="Gamma tubulin complex component protein N-terminal" evidence="5">
    <location>
        <begin position="52"/>
        <end position="275"/>
    </location>
</feature>
<dbReference type="InterPro" id="IPR007259">
    <property type="entry name" value="GCP"/>
</dbReference>
<dbReference type="WBParaSite" id="TTAC_0001115401-mRNA-1">
    <property type="protein sequence ID" value="TTAC_0001115401-mRNA-1"/>
    <property type="gene ID" value="TTAC_0001115401"/>
</dbReference>
<dbReference type="GO" id="GO:0000922">
    <property type="term" value="C:spindle pole"/>
    <property type="evidence" value="ECO:0007669"/>
    <property type="project" value="InterPro"/>
</dbReference>
<dbReference type="GO" id="GO:0051321">
    <property type="term" value="P:meiotic cell cycle"/>
    <property type="evidence" value="ECO:0007669"/>
    <property type="project" value="TreeGrafter"/>
</dbReference>
<dbReference type="EMBL" id="UYWX01023041">
    <property type="protein sequence ID" value="VDM36119.1"/>
    <property type="molecule type" value="Genomic_DNA"/>
</dbReference>
<proteinExistence type="inferred from homology"/>
<dbReference type="GO" id="GO:0051011">
    <property type="term" value="F:microtubule minus-end binding"/>
    <property type="evidence" value="ECO:0007669"/>
    <property type="project" value="TreeGrafter"/>
</dbReference>
<dbReference type="GO" id="GO:0043015">
    <property type="term" value="F:gamma-tubulin binding"/>
    <property type="evidence" value="ECO:0007669"/>
    <property type="project" value="InterPro"/>
</dbReference>
<dbReference type="InterPro" id="IPR041470">
    <property type="entry name" value="GCP_N"/>
</dbReference>
<evidence type="ECO:0000313" key="8">
    <source>
        <dbReference type="WBParaSite" id="TTAC_0001115401-mRNA-1"/>
    </source>
</evidence>
<dbReference type="Pfam" id="PF17681">
    <property type="entry name" value="GCP_N_terminal"/>
    <property type="match status" value="1"/>
</dbReference>
<sequence>MGPLAIHALLCAFKSRYQSSFRPQASEDNSSSAVPLDSLSSERIASLRKEFIHDLLLAHLGIISHRFYWQQGFGESYLCGSFVWRVDPLDIVAFQVTHGSLVSYLRTHLRAATAFRRLDWLSSRPLLPDATTEYRGNVWSALMHAVSEWLRVYSITLEDAYGRYVASNRTETHELLALTRLLKPFMTNMLTVAHACGVLSDARGSDVSQNVRVQSLSGLRLLAWLGRQAASTTNRSALPFLFHRATAPFLRFLHLWVQEGVHEDPFNEFAISLNSRFLFRKGAFCF</sequence>
<evidence type="ECO:0000256" key="3">
    <source>
        <dbReference type="ARBA" id="ARBA00023212"/>
    </source>
</evidence>
<reference evidence="6 7" key="2">
    <citation type="submission" date="2018-11" db="EMBL/GenBank/DDBJ databases">
        <authorList>
            <consortium name="Pathogen Informatics"/>
        </authorList>
    </citation>
    <scope>NUCLEOTIDE SEQUENCE [LARGE SCALE GENOMIC DNA]</scope>
</reference>
<dbReference type="GO" id="GO:0007020">
    <property type="term" value="P:microtubule nucleation"/>
    <property type="evidence" value="ECO:0007669"/>
    <property type="project" value="InterPro"/>
</dbReference>
<dbReference type="GO" id="GO:0005874">
    <property type="term" value="C:microtubule"/>
    <property type="evidence" value="ECO:0007669"/>
    <property type="project" value="UniProtKB-KW"/>
</dbReference>
<dbReference type="PANTHER" id="PTHR19302">
    <property type="entry name" value="GAMMA TUBULIN COMPLEX PROTEIN"/>
    <property type="match status" value="1"/>
</dbReference>
<comment type="similarity">
    <text evidence="4">Belongs to the TUBGCP family.</text>
</comment>
<evidence type="ECO:0000256" key="2">
    <source>
        <dbReference type="ARBA" id="ARBA00022701"/>
    </source>
</evidence>
<evidence type="ECO:0000313" key="6">
    <source>
        <dbReference type="EMBL" id="VDM36119.1"/>
    </source>
</evidence>
<dbReference type="GO" id="GO:0000278">
    <property type="term" value="P:mitotic cell cycle"/>
    <property type="evidence" value="ECO:0007669"/>
    <property type="project" value="TreeGrafter"/>
</dbReference>
<dbReference type="STRING" id="6205.A0A0R3XC77"/>
<organism evidence="8">
    <name type="scientific">Hydatigena taeniaeformis</name>
    <name type="common">Feline tapeworm</name>
    <name type="synonym">Taenia taeniaeformis</name>
    <dbReference type="NCBI Taxonomy" id="6205"/>
    <lineage>
        <taxon>Eukaryota</taxon>
        <taxon>Metazoa</taxon>
        <taxon>Spiralia</taxon>
        <taxon>Lophotrochozoa</taxon>
        <taxon>Platyhelminthes</taxon>
        <taxon>Cestoda</taxon>
        <taxon>Eucestoda</taxon>
        <taxon>Cyclophyllidea</taxon>
        <taxon>Taeniidae</taxon>
        <taxon>Hydatigera</taxon>
    </lineage>
</organism>
<protein>
    <recommendedName>
        <fullName evidence="4">Gamma-tubulin complex component</fullName>
    </recommendedName>
</protein>
<dbReference type="GO" id="GO:0051225">
    <property type="term" value="P:spindle assembly"/>
    <property type="evidence" value="ECO:0007669"/>
    <property type="project" value="TreeGrafter"/>
</dbReference>
<evidence type="ECO:0000313" key="7">
    <source>
        <dbReference type="Proteomes" id="UP000274429"/>
    </source>
</evidence>
<name>A0A0R3XC77_HYDTA</name>
<keyword evidence="7" id="KW-1185">Reference proteome</keyword>